<organism evidence="2 3">
    <name type="scientific">Candidatus Anaerobutyricum stercoris</name>
    <dbReference type="NCBI Taxonomy" id="2838457"/>
    <lineage>
        <taxon>Bacteria</taxon>
        <taxon>Bacillati</taxon>
        <taxon>Bacillota</taxon>
        <taxon>Clostridia</taxon>
        <taxon>Lachnospirales</taxon>
        <taxon>Lachnospiraceae</taxon>
        <taxon>Anaerobutyricum</taxon>
    </lineage>
</organism>
<evidence type="ECO:0000313" key="2">
    <source>
        <dbReference type="EMBL" id="HIZ40151.1"/>
    </source>
</evidence>
<gene>
    <name evidence="2" type="ORF">H9968_09565</name>
</gene>
<accession>A0A9D2EN52</accession>
<dbReference type="EMBL" id="DXBR01000086">
    <property type="protein sequence ID" value="HIZ40151.1"/>
    <property type="molecule type" value="Genomic_DNA"/>
</dbReference>
<keyword evidence="1" id="KW-0812">Transmembrane</keyword>
<proteinExistence type="predicted"/>
<feature type="transmembrane region" description="Helical" evidence="1">
    <location>
        <begin position="66"/>
        <end position="83"/>
    </location>
</feature>
<keyword evidence="1" id="KW-1133">Transmembrane helix</keyword>
<feature type="transmembrane region" description="Helical" evidence="1">
    <location>
        <begin position="38"/>
        <end position="59"/>
    </location>
</feature>
<name>A0A9D2EN52_9FIRM</name>
<reference evidence="2" key="1">
    <citation type="journal article" date="2021" name="PeerJ">
        <title>Extensive microbial diversity within the chicken gut microbiome revealed by metagenomics and culture.</title>
        <authorList>
            <person name="Gilroy R."/>
            <person name="Ravi A."/>
            <person name="Getino M."/>
            <person name="Pursley I."/>
            <person name="Horton D.L."/>
            <person name="Alikhan N.F."/>
            <person name="Baker D."/>
            <person name="Gharbi K."/>
            <person name="Hall N."/>
            <person name="Watson M."/>
            <person name="Adriaenssens E.M."/>
            <person name="Foster-Nyarko E."/>
            <person name="Jarju S."/>
            <person name="Secka A."/>
            <person name="Antonio M."/>
            <person name="Oren A."/>
            <person name="Chaudhuri R.R."/>
            <person name="La Ragione R."/>
            <person name="Hildebrand F."/>
            <person name="Pallen M.J."/>
        </authorList>
    </citation>
    <scope>NUCLEOTIDE SEQUENCE</scope>
    <source>
        <strain evidence="2">CHK179-28034</strain>
    </source>
</reference>
<evidence type="ECO:0000256" key="1">
    <source>
        <dbReference type="SAM" id="Phobius"/>
    </source>
</evidence>
<feature type="transmembrane region" description="Helical" evidence="1">
    <location>
        <begin position="119"/>
        <end position="145"/>
    </location>
</feature>
<reference evidence="2" key="2">
    <citation type="submission" date="2021-04" db="EMBL/GenBank/DDBJ databases">
        <authorList>
            <person name="Gilroy R."/>
        </authorList>
    </citation>
    <scope>NUCLEOTIDE SEQUENCE</scope>
    <source>
        <strain evidence="2">CHK179-28034</strain>
    </source>
</reference>
<dbReference type="Proteomes" id="UP000824049">
    <property type="component" value="Unassembled WGS sequence"/>
</dbReference>
<dbReference type="AlphaFoldDB" id="A0A9D2EN52"/>
<evidence type="ECO:0000313" key="3">
    <source>
        <dbReference type="Proteomes" id="UP000824049"/>
    </source>
</evidence>
<protein>
    <submittedName>
        <fullName evidence="2">Uncharacterized protein</fullName>
    </submittedName>
</protein>
<sequence>MFGLIVLAVLGFGGGGCAVQTGVSNWNSIYNITYFQDYLLSTFGGYIGILFIVTLAMLVSAKTHSTVFAITIPFILTCVPPFVGRLEAFARIMTLFPDQLLSINKNLEDFSLYHIGGNIFGGVTVIIPLYLIPFCLVFPILFIVYRKTQIK</sequence>
<keyword evidence="1" id="KW-0472">Membrane</keyword>
<comment type="caution">
    <text evidence="2">The sequence shown here is derived from an EMBL/GenBank/DDBJ whole genome shotgun (WGS) entry which is preliminary data.</text>
</comment>